<evidence type="ECO:0000256" key="4">
    <source>
        <dbReference type="ARBA" id="ARBA00023027"/>
    </source>
</evidence>
<dbReference type="Pfam" id="PF22005">
    <property type="entry name" value="WWE_1"/>
    <property type="match status" value="1"/>
</dbReference>
<evidence type="ECO:0000256" key="5">
    <source>
        <dbReference type="ARBA" id="ARBA00023242"/>
    </source>
</evidence>
<evidence type="ECO:0000313" key="10">
    <source>
        <dbReference type="Proteomes" id="UP000054190"/>
    </source>
</evidence>
<keyword evidence="10" id="KW-1185">Reference proteome</keyword>
<dbReference type="Pfam" id="PF23254">
    <property type="entry name" value="KH_PARP14_8"/>
    <property type="match status" value="1"/>
</dbReference>
<accession>A0A093F6X8</accession>
<keyword evidence="4" id="KW-0520">NAD</keyword>
<feature type="domain" description="PARP catalytic" evidence="8">
    <location>
        <begin position="185"/>
        <end position="231"/>
    </location>
</feature>
<dbReference type="InterPro" id="IPR052056">
    <property type="entry name" value="Mono-ARTD/PARP"/>
</dbReference>
<dbReference type="GO" id="GO:0005737">
    <property type="term" value="C:cytoplasm"/>
    <property type="evidence" value="ECO:0007669"/>
    <property type="project" value="TreeGrafter"/>
</dbReference>
<keyword evidence="5" id="KW-0539">Nucleus</keyword>
<evidence type="ECO:0000313" key="9">
    <source>
        <dbReference type="EMBL" id="KFV53412.1"/>
    </source>
</evidence>
<organism evidence="9 10">
    <name type="scientific">Tyto alba</name>
    <name type="common">Barn owl</name>
    <dbReference type="NCBI Taxonomy" id="56313"/>
    <lineage>
        <taxon>Eukaryota</taxon>
        <taxon>Metazoa</taxon>
        <taxon>Chordata</taxon>
        <taxon>Craniata</taxon>
        <taxon>Vertebrata</taxon>
        <taxon>Euteleostomi</taxon>
        <taxon>Archelosauria</taxon>
        <taxon>Archosauria</taxon>
        <taxon>Dinosauria</taxon>
        <taxon>Saurischia</taxon>
        <taxon>Theropoda</taxon>
        <taxon>Coelurosauria</taxon>
        <taxon>Aves</taxon>
        <taxon>Neognathae</taxon>
        <taxon>Neoaves</taxon>
        <taxon>Telluraves</taxon>
        <taxon>Strigiformes</taxon>
        <taxon>Tytonidae</taxon>
        <taxon>Tyto</taxon>
    </lineage>
</organism>
<dbReference type="Gene3D" id="3.30.720.50">
    <property type="match status" value="1"/>
</dbReference>
<dbReference type="GO" id="GO:0010629">
    <property type="term" value="P:negative regulation of gene expression"/>
    <property type="evidence" value="ECO:0007669"/>
    <property type="project" value="TreeGrafter"/>
</dbReference>
<dbReference type="InterPro" id="IPR004170">
    <property type="entry name" value="WWE_dom"/>
</dbReference>
<dbReference type="PANTHER" id="PTHR14453">
    <property type="entry name" value="PARP/ZINC FINGER CCCH TYPE DOMAIN CONTAINING PROTEIN"/>
    <property type="match status" value="1"/>
</dbReference>
<name>A0A093F6X8_TYTAL</name>
<dbReference type="InterPro" id="IPR057049">
    <property type="entry name" value="PARP14_KH_8"/>
</dbReference>
<dbReference type="InterPro" id="IPR037197">
    <property type="entry name" value="WWE_dom_sf"/>
</dbReference>
<feature type="non-terminal residue" evidence="9">
    <location>
        <position position="231"/>
    </location>
</feature>
<evidence type="ECO:0000256" key="6">
    <source>
        <dbReference type="ARBA" id="ARBA00024347"/>
    </source>
</evidence>
<evidence type="ECO:0000256" key="3">
    <source>
        <dbReference type="ARBA" id="ARBA00022679"/>
    </source>
</evidence>
<proteinExistence type="inferred from homology"/>
<evidence type="ECO:0000259" key="8">
    <source>
        <dbReference type="PROSITE" id="PS51059"/>
    </source>
</evidence>
<dbReference type="Gene3D" id="3.90.228.10">
    <property type="match status" value="1"/>
</dbReference>
<dbReference type="SUPFAM" id="SSF117839">
    <property type="entry name" value="WWE domain"/>
    <property type="match status" value="1"/>
</dbReference>
<dbReference type="EMBL" id="KK389198">
    <property type="protein sequence ID" value="KFV53412.1"/>
    <property type="molecule type" value="Genomic_DNA"/>
</dbReference>
<evidence type="ECO:0000256" key="1">
    <source>
        <dbReference type="ARBA" id="ARBA00004123"/>
    </source>
</evidence>
<feature type="domain" description="WWE" evidence="7">
    <location>
        <begin position="98"/>
        <end position="176"/>
    </location>
</feature>
<dbReference type="GO" id="GO:0070212">
    <property type="term" value="P:protein poly-ADP-ribosylation"/>
    <property type="evidence" value="ECO:0007669"/>
    <property type="project" value="TreeGrafter"/>
</dbReference>
<dbReference type="Proteomes" id="UP000054190">
    <property type="component" value="Unassembled WGS sequence"/>
</dbReference>
<dbReference type="GO" id="GO:0003714">
    <property type="term" value="F:transcription corepressor activity"/>
    <property type="evidence" value="ECO:0007669"/>
    <property type="project" value="TreeGrafter"/>
</dbReference>
<evidence type="ECO:0000259" key="7">
    <source>
        <dbReference type="PROSITE" id="PS50918"/>
    </source>
</evidence>
<dbReference type="InterPro" id="IPR012317">
    <property type="entry name" value="Poly(ADP-ribose)pol_cat_dom"/>
</dbReference>
<dbReference type="GO" id="GO:1990404">
    <property type="term" value="F:NAD+-protein mono-ADP-ribosyltransferase activity"/>
    <property type="evidence" value="ECO:0007669"/>
    <property type="project" value="TreeGrafter"/>
</dbReference>
<feature type="non-terminal residue" evidence="9">
    <location>
        <position position="1"/>
    </location>
</feature>
<dbReference type="GO" id="GO:0003950">
    <property type="term" value="F:NAD+ poly-ADP-ribosyltransferase activity"/>
    <property type="evidence" value="ECO:0007669"/>
    <property type="project" value="InterPro"/>
</dbReference>
<dbReference type="PROSITE" id="PS50918">
    <property type="entry name" value="WWE"/>
    <property type="match status" value="1"/>
</dbReference>
<dbReference type="InterPro" id="IPR054596">
    <property type="entry name" value="PARP14_WWE"/>
</dbReference>
<comment type="subcellular location">
    <subcellularLocation>
        <location evidence="1">Nucleus</location>
    </subcellularLocation>
</comment>
<dbReference type="PANTHER" id="PTHR14453:SF89">
    <property type="entry name" value="PROTEIN MONO-ADP-RIBOSYLTRANSFERASE PARP14"/>
    <property type="match status" value="1"/>
</dbReference>
<evidence type="ECO:0000256" key="2">
    <source>
        <dbReference type="ARBA" id="ARBA00022676"/>
    </source>
</evidence>
<gene>
    <name evidence="9" type="ORF">N341_05476</name>
</gene>
<dbReference type="AlphaFoldDB" id="A0A093F6X8"/>
<dbReference type="GO" id="GO:0005634">
    <property type="term" value="C:nucleus"/>
    <property type="evidence" value="ECO:0007669"/>
    <property type="project" value="UniProtKB-SubCell"/>
</dbReference>
<keyword evidence="3" id="KW-0808">Transferase</keyword>
<keyword evidence="2" id="KW-0328">Glycosyltransferase</keyword>
<comment type="similarity">
    <text evidence="6">Belongs to the ARTD/PARP family.</text>
</comment>
<sequence length="231" mass="26913">TFQICGECKQNVDATEAWINDLILKEQFENSISDELIEKFGERQIATLADLQRRKHVTIQLENKLSPPCIKISGISRDVCFVFVEVQKMIQKIKDTEEEQSKAELVYNLVEWRYPGSNDSFVAFDKLTNMQLEDAKIAKKPHLTVKINKNKYKVDLNTLQANDDQGKTIIIQRVPKNEDNQSIELPTQWEDMQNKLVKLVNLNPSHQEYLEVQKKFKKTCPNFVIEKVKSW</sequence>
<reference evidence="9 10" key="1">
    <citation type="submission" date="2014-04" db="EMBL/GenBank/DDBJ databases">
        <title>Genome evolution of avian class.</title>
        <authorList>
            <person name="Zhang G."/>
            <person name="Li C."/>
        </authorList>
    </citation>
    <scope>NUCLEOTIDE SEQUENCE [LARGE SCALE GENOMIC DNA]</scope>
    <source>
        <strain evidence="9">BGI_N341</strain>
    </source>
</reference>
<dbReference type="PROSITE" id="PS51059">
    <property type="entry name" value="PARP_CATALYTIC"/>
    <property type="match status" value="1"/>
</dbReference>
<protein>
    <submittedName>
        <fullName evidence="9">Poly [ADP-ribose] polymerase 14</fullName>
    </submittedName>
</protein>